<dbReference type="InterPro" id="IPR036388">
    <property type="entry name" value="WH-like_DNA-bd_sf"/>
</dbReference>
<dbReference type="GO" id="GO:0006355">
    <property type="term" value="P:regulation of DNA-templated transcription"/>
    <property type="evidence" value="ECO:0007669"/>
    <property type="project" value="InterPro"/>
</dbReference>
<reference evidence="5" key="2">
    <citation type="journal article" date="2021" name="Sci. Rep.">
        <title>The distribution of antibiotic resistance genes in chicken gut microbiota commensals.</title>
        <authorList>
            <person name="Juricova H."/>
            <person name="Matiasovicova J."/>
            <person name="Kubasova T."/>
            <person name="Cejkova D."/>
            <person name="Rychlik I."/>
        </authorList>
    </citation>
    <scope>NUCLEOTIDE SEQUENCE</scope>
    <source>
        <strain evidence="5">An824</strain>
    </source>
</reference>
<keyword evidence="1" id="KW-0805">Transcription regulation</keyword>
<accession>A0A938WTY8</accession>
<dbReference type="Gene3D" id="3.30.450.20">
    <property type="entry name" value="PAS domain"/>
    <property type="match status" value="1"/>
</dbReference>
<dbReference type="Pfam" id="PF00196">
    <property type="entry name" value="GerE"/>
    <property type="match status" value="1"/>
</dbReference>
<dbReference type="SUPFAM" id="SSF46894">
    <property type="entry name" value="C-terminal effector domain of the bipartite response regulators"/>
    <property type="match status" value="1"/>
</dbReference>
<dbReference type="Gene3D" id="1.10.10.10">
    <property type="entry name" value="Winged helix-like DNA-binding domain superfamily/Winged helix DNA-binding domain"/>
    <property type="match status" value="1"/>
</dbReference>
<evidence type="ECO:0000256" key="1">
    <source>
        <dbReference type="ARBA" id="ARBA00023015"/>
    </source>
</evidence>
<dbReference type="SMART" id="SM00421">
    <property type="entry name" value="HTH_LUXR"/>
    <property type="match status" value="1"/>
</dbReference>
<organism evidence="5 6">
    <name type="scientific">Marseilla massiliensis</name>
    <dbReference type="NCBI Taxonomy" id="1841864"/>
    <lineage>
        <taxon>Bacteria</taxon>
        <taxon>Pseudomonadati</taxon>
        <taxon>Bacteroidota</taxon>
        <taxon>Bacteroidia</taxon>
        <taxon>Bacteroidales</taxon>
        <taxon>Prevotellaceae</taxon>
        <taxon>Marseilla</taxon>
    </lineage>
</organism>
<keyword evidence="6" id="KW-1185">Reference proteome</keyword>
<dbReference type="PANTHER" id="PTHR44688">
    <property type="entry name" value="DNA-BINDING TRANSCRIPTIONAL ACTIVATOR DEVR_DOSR"/>
    <property type="match status" value="1"/>
</dbReference>
<feature type="domain" description="HTH luxR-type" evidence="4">
    <location>
        <begin position="187"/>
        <end position="252"/>
    </location>
</feature>
<dbReference type="Proteomes" id="UP000706891">
    <property type="component" value="Unassembled WGS sequence"/>
</dbReference>
<evidence type="ECO:0000256" key="3">
    <source>
        <dbReference type="ARBA" id="ARBA00023163"/>
    </source>
</evidence>
<evidence type="ECO:0000259" key="4">
    <source>
        <dbReference type="PROSITE" id="PS50043"/>
    </source>
</evidence>
<keyword evidence="3" id="KW-0804">Transcription</keyword>
<dbReference type="GO" id="GO:0003677">
    <property type="term" value="F:DNA binding"/>
    <property type="evidence" value="ECO:0007669"/>
    <property type="project" value="UniProtKB-KW"/>
</dbReference>
<dbReference type="PRINTS" id="PR00038">
    <property type="entry name" value="HTHLUXR"/>
</dbReference>
<dbReference type="InterPro" id="IPR016032">
    <property type="entry name" value="Sig_transdc_resp-reg_C-effctor"/>
</dbReference>
<comment type="caution">
    <text evidence="5">The sequence shown here is derived from an EMBL/GenBank/DDBJ whole genome shotgun (WGS) entry which is preliminary data.</text>
</comment>
<keyword evidence="2" id="KW-0238">DNA-binding</keyword>
<dbReference type="InterPro" id="IPR000792">
    <property type="entry name" value="Tscrpt_reg_LuxR_C"/>
</dbReference>
<gene>
    <name evidence="5" type="ORF">H6A34_08955</name>
</gene>
<name>A0A938WTY8_9BACT</name>
<sequence>MNTTDIASFFYPINKNMGITEADYAKTDACVAMADAVSRTTNHSVYIIDYNQRSFLYVSPNPIFLCGCRPEEVREKGYGHYLTVVPEDDLRRLVEINNAGYGFFYGLPIERRRDFIISYDFRIRQSDRHTQLIHHQLTPIMLSPTGDIWLALCTMSLSHDKQPGPVVITDKANADRYVYSFAGRRWRKQPQLTLTDRERDILLLSAKGLQNSEIGESIFLSADTVKYHKKKLFAKLHARNIIEAVGIAANMGLI</sequence>
<dbReference type="RefSeq" id="WP_205105008.1">
    <property type="nucleotide sequence ID" value="NZ_JACJJG010000047.1"/>
</dbReference>
<evidence type="ECO:0000313" key="6">
    <source>
        <dbReference type="Proteomes" id="UP000706891"/>
    </source>
</evidence>
<dbReference type="PANTHER" id="PTHR44688:SF16">
    <property type="entry name" value="DNA-BINDING TRANSCRIPTIONAL ACTIVATOR DEVR_DOSR"/>
    <property type="match status" value="1"/>
</dbReference>
<proteinExistence type="predicted"/>
<dbReference type="AlphaFoldDB" id="A0A938WTY8"/>
<protein>
    <submittedName>
        <fullName evidence="5">Helix-turn-helix transcriptional regulator</fullName>
    </submittedName>
</protein>
<reference evidence="5" key="1">
    <citation type="submission" date="2020-08" db="EMBL/GenBank/DDBJ databases">
        <authorList>
            <person name="Cejkova D."/>
            <person name="Kubasova T."/>
            <person name="Jahodarova E."/>
            <person name="Rychlik I."/>
        </authorList>
    </citation>
    <scope>NUCLEOTIDE SEQUENCE</scope>
    <source>
        <strain evidence="5">An824</strain>
    </source>
</reference>
<dbReference type="CDD" id="cd06170">
    <property type="entry name" value="LuxR_C_like"/>
    <property type="match status" value="1"/>
</dbReference>
<dbReference type="PROSITE" id="PS50043">
    <property type="entry name" value="HTH_LUXR_2"/>
    <property type="match status" value="1"/>
</dbReference>
<dbReference type="EMBL" id="JACJJG010000047">
    <property type="protein sequence ID" value="MBM6674002.1"/>
    <property type="molecule type" value="Genomic_DNA"/>
</dbReference>
<evidence type="ECO:0000256" key="2">
    <source>
        <dbReference type="ARBA" id="ARBA00023125"/>
    </source>
</evidence>
<evidence type="ECO:0000313" key="5">
    <source>
        <dbReference type="EMBL" id="MBM6674002.1"/>
    </source>
</evidence>